<feature type="compositionally biased region" description="Low complexity" evidence="2">
    <location>
        <begin position="211"/>
        <end position="229"/>
    </location>
</feature>
<gene>
    <name evidence="5" type="ORF">WICANDRAFT_63542</name>
</gene>
<dbReference type="CDD" id="cd02642">
    <property type="entry name" value="R3H_encore_like"/>
    <property type="match status" value="1"/>
</dbReference>
<dbReference type="AlphaFoldDB" id="A0A1E3P0S5"/>
<dbReference type="InterPro" id="IPR051937">
    <property type="entry name" value="R3H_domain_containing"/>
</dbReference>
<evidence type="ECO:0000259" key="3">
    <source>
        <dbReference type="PROSITE" id="PS51061"/>
    </source>
</evidence>
<dbReference type="InterPro" id="IPR024771">
    <property type="entry name" value="SUZ"/>
</dbReference>
<name>A0A1E3P0S5_WICAA</name>
<dbReference type="EMBL" id="KV454211">
    <property type="protein sequence ID" value="ODQ59041.1"/>
    <property type="molecule type" value="Genomic_DNA"/>
</dbReference>
<feature type="region of interest" description="Disordered" evidence="2">
    <location>
        <begin position="190"/>
        <end position="377"/>
    </location>
</feature>
<feature type="compositionally biased region" description="Acidic residues" evidence="2">
    <location>
        <begin position="352"/>
        <end position="362"/>
    </location>
</feature>
<feature type="region of interest" description="Disordered" evidence="2">
    <location>
        <begin position="1"/>
        <end position="64"/>
    </location>
</feature>
<keyword evidence="6" id="KW-1185">Reference proteome</keyword>
<feature type="compositionally biased region" description="Low complexity" evidence="2">
    <location>
        <begin position="487"/>
        <end position="501"/>
    </location>
</feature>
<dbReference type="OrthoDB" id="278430at2759"/>
<reference evidence="5 6" key="1">
    <citation type="journal article" date="2016" name="Proc. Natl. Acad. Sci. U.S.A.">
        <title>Comparative genomics of biotechnologically important yeasts.</title>
        <authorList>
            <person name="Riley R."/>
            <person name="Haridas S."/>
            <person name="Wolfe K.H."/>
            <person name="Lopes M.R."/>
            <person name="Hittinger C.T."/>
            <person name="Goeker M."/>
            <person name="Salamov A.A."/>
            <person name="Wisecaver J.H."/>
            <person name="Long T.M."/>
            <person name="Calvey C.H."/>
            <person name="Aerts A.L."/>
            <person name="Barry K.W."/>
            <person name="Choi C."/>
            <person name="Clum A."/>
            <person name="Coughlan A.Y."/>
            <person name="Deshpande S."/>
            <person name="Douglass A.P."/>
            <person name="Hanson S.J."/>
            <person name="Klenk H.-P."/>
            <person name="LaButti K.M."/>
            <person name="Lapidus A."/>
            <person name="Lindquist E.A."/>
            <person name="Lipzen A.M."/>
            <person name="Meier-Kolthoff J.P."/>
            <person name="Ohm R.A."/>
            <person name="Otillar R.P."/>
            <person name="Pangilinan J.L."/>
            <person name="Peng Y."/>
            <person name="Rokas A."/>
            <person name="Rosa C.A."/>
            <person name="Scheuner C."/>
            <person name="Sibirny A.A."/>
            <person name="Slot J.C."/>
            <person name="Stielow J.B."/>
            <person name="Sun H."/>
            <person name="Kurtzman C.P."/>
            <person name="Blackwell M."/>
            <person name="Grigoriev I.V."/>
            <person name="Jeffries T.W."/>
        </authorList>
    </citation>
    <scope>NUCLEOTIDE SEQUENCE [LARGE SCALE GENOMIC DNA]</scope>
    <source>
        <strain evidence="6">ATCC 58044 / CBS 1984 / NCYC 433 / NRRL Y-366-8</strain>
    </source>
</reference>
<dbReference type="Gene3D" id="3.30.1370.50">
    <property type="entry name" value="R3H-like domain"/>
    <property type="match status" value="1"/>
</dbReference>
<dbReference type="InterPro" id="IPR001374">
    <property type="entry name" value="R3H_dom"/>
</dbReference>
<evidence type="ECO:0000256" key="2">
    <source>
        <dbReference type="SAM" id="MobiDB-lite"/>
    </source>
</evidence>
<feature type="region of interest" description="Disordered" evidence="2">
    <location>
        <begin position="439"/>
        <end position="537"/>
    </location>
</feature>
<dbReference type="Pfam" id="PF12752">
    <property type="entry name" value="SUZ"/>
    <property type="match status" value="1"/>
</dbReference>
<feature type="domain" description="SUZ" evidence="4">
    <location>
        <begin position="263"/>
        <end position="354"/>
    </location>
</feature>
<dbReference type="Proteomes" id="UP000094112">
    <property type="component" value="Unassembled WGS sequence"/>
</dbReference>
<evidence type="ECO:0000313" key="6">
    <source>
        <dbReference type="Proteomes" id="UP000094112"/>
    </source>
</evidence>
<dbReference type="PROSITE" id="PS51673">
    <property type="entry name" value="SUZ"/>
    <property type="match status" value="1"/>
</dbReference>
<dbReference type="GO" id="GO:0003676">
    <property type="term" value="F:nucleic acid binding"/>
    <property type="evidence" value="ECO:0007669"/>
    <property type="project" value="UniProtKB-UniRule"/>
</dbReference>
<feature type="domain" description="R3H" evidence="3">
    <location>
        <begin position="86"/>
        <end position="148"/>
    </location>
</feature>
<dbReference type="RefSeq" id="XP_019038248.1">
    <property type="nucleotide sequence ID" value="XM_019183568.1"/>
</dbReference>
<keyword evidence="1" id="KW-0597">Phosphoprotein</keyword>
<dbReference type="SMART" id="SM00393">
    <property type="entry name" value="R3H"/>
    <property type="match status" value="1"/>
</dbReference>
<organism evidence="5 6">
    <name type="scientific">Wickerhamomyces anomalus (strain ATCC 58044 / CBS 1984 / NCYC 433 / NRRL Y-366-8)</name>
    <name type="common">Yeast</name>
    <name type="synonym">Hansenula anomala</name>
    <dbReference type="NCBI Taxonomy" id="683960"/>
    <lineage>
        <taxon>Eukaryota</taxon>
        <taxon>Fungi</taxon>
        <taxon>Dikarya</taxon>
        <taxon>Ascomycota</taxon>
        <taxon>Saccharomycotina</taxon>
        <taxon>Saccharomycetes</taxon>
        <taxon>Phaffomycetales</taxon>
        <taxon>Wickerhamomycetaceae</taxon>
        <taxon>Wickerhamomyces</taxon>
    </lineage>
</organism>
<dbReference type="GeneID" id="30200814"/>
<feature type="compositionally biased region" description="Low complexity" evidence="2">
    <location>
        <begin position="271"/>
        <end position="284"/>
    </location>
</feature>
<dbReference type="GO" id="GO:0006012">
    <property type="term" value="P:galactose metabolic process"/>
    <property type="evidence" value="ECO:0007669"/>
    <property type="project" value="TreeGrafter"/>
</dbReference>
<evidence type="ECO:0000256" key="1">
    <source>
        <dbReference type="ARBA" id="ARBA00022553"/>
    </source>
</evidence>
<proteinExistence type="predicted"/>
<dbReference type="PANTHER" id="PTHR15672">
    <property type="entry name" value="CAMP-REGULATED PHOSPHOPROTEIN 21 RELATED R3H DOMAIN CONTAINING PROTEIN"/>
    <property type="match status" value="1"/>
</dbReference>
<protein>
    <recommendedName>
        <fullName evidence="7">R3H domain-containing protein</fullName>
    </recommendedName>
</protein>
<feature type="compositionally biased region" description="Basic and acidic residues" evidence="2">
    <location>
        <begin position="522"/>
        <end position="537"/>
    </location>
</feature>
<dbReference type="InterPro" id="IPR036867">
    <property type="entry name" value="R3H_dom_sf"/>
</dbReference>
<accession>A0A1E3P0S5</accession>
<feature type="compositionally biased region" description="Basic and acidic residues" evidence="2">
    <location>
        <begin position="299"/>
        <end position="322"/>
    </location>
</feature>
<evidence type="ECO:0000313" key="5">
    <source>
        <dbReference type="EMBL" id="ODQ59041.1"/>
    </source>
</evidence>
<evidence type="ECO:0000259" key="4">
    <source>
        <dbReference type="PROSITE" id="PS51673"/>
    </source>
</evidence>
<dbReference type="SUPFAM" id="SSF82708">
    <property type="entry name" value="R3H domain"/>
    <property type="match status" value="1"/>
</dbReference>
<feature type="compositionally biased region" description="Polar residues" evidence="2">
    <location>
        <begin position="45"/>
        <end position="64"/>
    </location>
</feature>
<evidence type="ECO:0008006" key="7">
    <source>
        <dbReference type="Google" id="ProtNLM"/>
    </source>
</evidence>
<dbReference type="PROSITE" id="PS51061">
    <property type="entry name" value="R3H"/>
    <property type="match status" value="1"/>
</dbReference>
<dbReference type="PANTHER" id="PTHR15672:SF8">
    <property type="entry name" value="PROTEIN ENCORE"/>
    <property type="match status" value="1"/>
</dbReference>
<feature type="compositionally biased region" description="Low complexity" evidence="2">
    <location>
        <begin position="16"/>
        <end position="28"/>
    </location>
</feature>
<feature type="compositionally biased region" description="Polar residues" evidence="2">
    <location>
        <begin position="230"/>
        <end position="264"/>
    </location>
</feature>
<feature type="compositionally biased region" description="Basic residues" evidence="2">
    <location>
        <begin position="456"/>
        <end position="486"/>
    </location>
</feature>
<dbReference type="STRING" id="683960.A0A1E3P0S5"/>
<dbReference type="Pfam" id="PF01424">
    <property type="entry name" value="R3H"/>
    <property type="match status" value="1"/>
</dbReference>
<sequence>MCKKARTSTRKEEDTPVVITDAVTAADAQSTSDNKSPNDEKAQSEAPNNQEQQGDENANTFAAPSNQRHPIISQVLKNALYSGKDRMFILSLEQDLISFINSNVDSYLLRPMNSYYRLLTHQTAEYYALGHSLHNDGISILVFKNFGVDITLPVLLASVPYDYSIPLQNLHPQFHAAHIQHQQQFFPAATPGFIPSHSGSPNAPGATPFGFVSPQQFGFPVPPQGSFQPYSPQFQGLPNTSGQISQPTSAGLVSKRTSISSPNEPTKKESSVPATPSSATSQTQFKLMKRTSDEANTSTKDETNPEKESKESEQDDEKKTTEESTEGPVALESERASRETLYQRARERIFQDEEDEEDEEEPIEVKSNQNSASVSPDIPRVIPQQFTPQFQYPQGVPMGGVPPQPFYYPITSYPQGVAPQGIPQFPTIGNENLPSSQGFIPGQYYYAPGVSPQQQHHQHHHHQNHHHQHQPYRKQRNYNNNGHRKNYNNNYNNNQGTYSNGSGYGNDRGQRSTENLSNELNGKLRIDDQESKNEKDN</sequence>